<comment type="caution">
    <text evidence="7">The sequence shown here is derived from an EMBL/GenBank/DDBJ whole genome shotgun (WGS) entry which is preliminary data.</text>
</comment>
<keyword evidence="4" id="KW-0539">Nucleus</keyword>
<feature type="region of interest" description="Disordered" evidence="5">
    <location>
        <begin position="897"/>
        <end position="955"/>
    </location>
</feature>
<feature type="compositionally biased region" description="Polar residues" evidence="5">
    <location>
        <begin position="138"/>
        <end position="155"/>
    </location>
</feature>
<dbReference type="CDD" id="cd12148">
    <property type="entry name" value="fungal_TF_MHR"/>
    <property type="match status" value="1"/>
</dbReference>
<dbReference type="EMBL" id="AWTV01000009">
    <property type="protein sequence ID" value="KIH89692.1"/>
    <property type="molecule type" value="Genomic_DNA"/>
</dbReference>
<dbReference type="GO" id="GO:0006351">
    <property type="term" value="P:DNA-templated transcription"/>
    <property type="evidence" value="ECO:0007669"/>
    <property type="project" value="InterPro"/>
</dbReference>
<dbReference type="GO" id="GO:0000981">
    <property type="term" value="F:DNA-binding transcription factor activity, RNA polymerase II-specific"/>
    <property type="evidence" value="ECO:0007669"/>
    <property type="project" value="InterPro"/>
</dbReference>
<evidence type="ECO:0000256" key="2">
    <source>
        <dbReference type="ARBA" id="ARBA00023015"/>
    </source>
</evidence>
<protein>
    <recommendedName>
        <fullName evidence="6">Zn(2)-C6 fungal-type domain-containing protein</fullName>
    </recommendedName>
</protein>
<feature type="region of interest" description="Disordered" evidence="5">
    <location>
        <begin position="724"/>
        <end position="859"/>
    </location>
</feature>
<keyword evidence="1" id="KW-0479">Metal-binding</keyword>
<evidence type="ECO:0000256" key="1">
    <source>
        <dbReference type="ARBA" id="ARBA00022723"/>
    </source>
</evidence>
<dbReference type="SMART" id="SM00906">
    <property type="entry name" value="Fungal_trans"/>
    <property type="match status" value="1"/>
</dbReference>
<dbReference type="PROSITE" id="PS00463">
    <property type="entry name" value="ZN2_CY6_FUNGAL_1"/>
    <property type="match status" value="1"/>
</dbReference>
<keyword evidence="8" id="KW-1185">Reference proteome</keyword>
<dbReference type="PANTHER" id="PTHR47424:SF15">
    <property type="entry name" value="ZN(II)2CYS6 TRANSCRIPTION FACTOR (EUROFUNG)"/>
    <property type="match status" value="1"/>
</dbReference>
<evidence type="ECO:0000256" key="3">
    <source>
        <dbReference type="ARBA" id="ARBA00023163"/>
    </source>
</evidence>
<feature type="compositionally biased region" description="Gly residues" evidence="5">
    <location>
        <begin position="830"/>
        <end position="852"/>
    </location>
</feature>
<dbReference type="GO" id="GO:0000435">
    <property type="term" value="P:positive regulation of transcription from RNA polymerase II promoter by galactose"/>
    <property type="evidence" value="ECO:0007669"/>
    <property type="project" value="TreeGrafter"/>
</dbReference>
<dbReference type="Pfam" id="PF04082">
    <property type="entry name" value="Fungal_trans"/>
    <property type="match status" value="1"/>
</dbReference>
<keyword evidence="2" id="KW-0805">Transcription regulation</keyword>
<feature type="compositionally biased region" description="Low complexity" evidence="5">
    <location>
        <begin position="933"/>
        <end position="943"/>
    </location>
</feature>
<feature type="compositionally biased region" description="Gly residues" evidence="5">
    <location>
        <begin position="922"/>
        <end position="932"/>
    </location>
</feature>
<dbReference type="HOGENOM" id="CLU_010839_0_0_1"/>
<dbReference type="GO" id="GO:0000978">
    <property type="term" value="F:RNA polymerase II cis-regulatory region sequence-specific DNA binding"/>
    <property type="evidence" value="ECO:0007669"/>
    <property type="project" value="TreeGrafter"/>
</dbReference>
<dbReference type="InterPro" id="IPR007219">
    <property type="entry name" value="XnlR_reg_dom"/>
</dbReference>
<name>A0A0C2IXF8_9PEZI</name>
<gene>
    <name evidence="7" type="ORF">SPBR_06463</name>
</gene>
<dbReference type="GeneID" id="63679640"/>
<dbReference type="CDD" id="cd00067">
    <property type="entry name" value="GAL4"/>
    <property type="match status" value="1"/>
</dbReference>
<dbReference type="SMART" id="SM00066">
    <property type="entry name" value="GAL4"/>
    <property type="match status" value="1"/>
</dbReference>
<evidence type="ECO:0000256" key="5">
    <source>
        <dbReference type="SAM" id="MobiDB-lite"/>
    </source>
</evidence>
<sequence>MTDGQRVCLEEESLKIRDRDSGRDADLRRQHAADATDARLANLANLADMDRSKLRISKACEECRLRKIRCDGGEPCQRCQFRDVVCEYRTKARNRTKKSDLLGAGANTGRGSDDINHSSPRSHPRRPASGAATRPADTPSSATGGRNSSLQNHSVAATHRASPSVFLQLYYGPSSNFSLLNAIYHRIEGRTAAEAQRRKAAKANSAHGVEGANGGGTHEQDDQDDDRDDEDEDDDHDEAETTREVEEFGPGLDLFNNRRLYFGDLTNGAESSFNLCGNGSFTDGASMFIDRALAERLLERYLATFWLVLPIWTRDTFRQRLAGFYDATCLLTEGNPDTVIILLALALGATMLEEELAAQYLYRMARRWAAGLDEMVNVSTVQISLMMSHYESERARPNSSFLLVGTAVRKAVAAGLHKGVGGSGRGHAAKQSPDAARQMRVTVWSLFFWETWLCFSLGRPSSFPESEMDVPFPTEEKLLHNVVTLARIMSKSAACVYRRHHDSLLTLWNAANDIRRELRAFAEQLRDDFNFGVIDDPTSGEVGVRQTIVSTLYHHTLILTFRPFLVIRATMLREDSEGAGQPHPPPPRWLDTACEYCLDAARHSIAFLIRAFEKNEMCRAIRYHVFFIEGASQVLAFEILHHDAAGRESNLPWIQLAIRALQLVLPKHKIGRPLPVDLPSNLERMVQVVYPDFRADQVGTGAVLPGIPSIKVMERTTTTAGAAAAGATNAGTATATATATTSSGRTGDHDMTMTDQESGSAAAGPLYGTSAPNTGAGAGSSGMTAGAPPSSFVPQHQLQQYQYQPQQQQQQQQQQQHLVMNPLPPSMSSMGGGGLGGGGPLDSGGQNGGGATGTNTNTHHGGHFSSLHLTDLSSLSNLSNALPPLLFPFTPFGGLDDSSATSAPPGHNTAGTASMQSPHGPPGSGGGAGAGAAPGSSSHTPGAPGTGSGDAPPLDLTAADLGWDFDFGTMNMEAFLSIDPTMPYNY</sequence>
<evidence type="ECO:0000256" key="4">
    <source>
        <dbReference type="ARBA" id="ARBA00023242"/>
    </source>
</evidence>
<dbReference type="GO" id="GO:0008270">
    <property type="term" value="F:zinc ion binding"/>
    <property type="evidence" value="ECO:0007669"/>
    <property type="project" value="InterPro"/>
</dbReference>
<feature type="compositionally biased region" description="Low complexity" evidence="5">
    <location>
        <begin position="724"/>
        <end position="741"/>
    </location>
</feature>
<dbReference type="AlphaFoldDB" id="A0A0C2IXF8"/>
<dbReference type="InterPro" id="IPR051127">
    <property type="entry name" value="Fungal_SecMet_Regulators"/>
</dbReference>
<organism evidence="7 8">
    <name type="scientific">Sporothrix brasiliensis 5110</name>
    <dbReference type="NCBI Taxonomy" id="1398154"/>
    <lineage>
        <taxon>Eukaryota</taxon>
        <taxon>Fungi</taxon>
        <taxon>Dikarya</taxon>
        <taxon>Ascomycota</taxon>
        <taxon>Pezizomycotina</taxon>
        <taxon>Sordariomycetes</taxon>
        <taxon>Sordariomycetidae</taxon>
        <taxon>Ophiostomatales</taxon>
        <taxon>Ophiostomataceae</taxon>
        <taxon>Sporothrix</taxon>
    </lineage>
</organism>
<dbReference type="PANTHER" id="PTHR47424">
    <property type="entry name" value="REGULATORY PROTEIN GAL4"/>
    <property type="match status" value="1"/>
</dbReference>
<reference evidence="7 8" key="1">
    <citation type="journal article" date="2014" name="BMC Genomics">
        <title>Comparative genomics of the major fungal agents of human and animal Sporotrichosis: Sporothrix schenckii and Sporothrix brasiliensis.</title>
        <authorList>
            <person name="Teixeira M.M."/>
            <person name="de Almeida L.G."/>
            <person name="Kubitschek-Barreira P."/>
            <person name="Alves F.L."/>
            <person name="Kioshima E.S."/>
            <person name="Abadio A.K."/>
            <person name="Fernandes L."/>
            <person name="Derengowski L.S."/>
            <person name="Ferreira K.S."/>
            <person name="Souza R.C."/>
            <person name="Ruiz J.C."/>
            <person name="de Andrade N.C."/>
            <person name="Paes H.C."/>
            <person name="Nicola A.M."/>
            <person name="Albuquerque P."/>
            <person name="Gerber A.L."/>
            <person name="Martins V.P."/>
            <person name="Peconick L.D."/>
            <person name="Neto A.V."/>
            <person name="Chaucanez C.B."/>
            <person name="Silva P.A."/>
            <person name="Cunha O.L."/>
            <person name="de Oliveira F.F."/>
            <person name="dos Santos T.C."/>
            <person name="Barros A.L."/>
            <person name="Soares M.A."/>
            <person name="de Oliveira L.M."/>
            <person name="Marini M.M."/>
            <person name="Villalobos-Duno H."/>
            <person name="Cunha M.M."/>
            <person name="de Hoog S."/>
            <person name="da Silveira J.F."/>
            <person name="Henrissat B."/>
            <person name="Nino-Vega G.A."/>
            <person name="Cisalpino P.S."/>
            <person name="Mora-Montes H.M."/>
            <person name="Almeida S.R."/>
            <person name="Stajich J.E."/>
            <person name="Lopes-Bezerra L.M."/>
            <person name="Vasconcelos A.T."/>
            <person name="Felipe M.S."/>
        </authorList>
    </citation>
    <scope>NUCLEOTIDE SEQUENCE [LARGE SCALE GENOMIC DNA]</scope>
    <source>
        <strain evidence="7 8">5110</strain>
    </source>
</reference>
<dbReference type="OrthoDB" id="2123952at2759"/>
<feature type="domain" description="Zn(2)-C6 fungal-type" evidence="6">
    <location>
        <begin position="59"/>
        <end position="88"/>
    </location>
</feature>
<dbReference type="RefSeq" id="XP_040617702.1">
    <property type="nucleotide sequence ID" value="XM_040764719.1"/>
</dbReference>
<dbReference type="VEuPathDB" id="FungiDB:SPBR_06463"/>
<dbReference type="InterPro" id="IPR001138">
    <property type="entry name" value="Zn2Cys6_DnaBD"/>
</dbReference>
<proteinExistence type="predicted"/>
<accession>A0A0C2IXF8</accession>
<dbReference type="GO" id="GO:0005634">
    <property type="term" value="C:nucleus"/>
    <property type="evidence" value="ECO:0007669"/>
    <property type="project" value="TreeGrafter"/>
</dbReference>
<feature type="compositionally biased region" description="Low complexity" evidence="5">
    <location>
        <begin position="781"/>
        <end position="829"/>
    </location>
</feature>
<feature type="region of interest" description="Disordered" evidence="5">
    <location>
        <begin position="195"/>
        <end position="247"/>
    </location>
</feature>
<feature type="region of interest" description="Disordered" evidence="5">
    <location>
        <begin position="98"/>
        <end position="156"/>
    </location>
</feature>
<evidence type="ECO:0000259" key="6">
    <source>
        <dbReference type="PROSITE" id="PS50048"/>
    </source>
</evidence>
<dbReference type="InterPro" id="IPR036864">
    <property type="entry name" value="Zn2-C6_fun-type_DNA-bd_sf"/>
</dbReference>
<feature type="compositionally biased region" description="Acidic residues" evidence="5">
    <location>
        <begin position="221"/>
        <end position="238"/>
    </location>
</feature>
<dbReference type="PROSITE" id="PS50048">
    <property type="entry name" value="ZN2_CY6_FUNGAL_2"/>
    <property type="match status" value="1"/>
</dbReference>
<dbReference type="SUPFAM" id="SSF57701">
    <property type="entry name" value="Zn2/Cys6 DNA-binding domain"/>
    <property type="match status" value="1"/>
</dbReference>
<evidence type="ECO:0000313" key="7">
    <source>
        <dbReference type="EMBL" id="KIH89692.1"/>
    </source>
</evidence>
<dbReference type="Proteomes" id="UP000031575">
    <property type="component" value="Unassembled WGS sequence"/>
</dbReference>
<dbReference type="Gene3D" id="4.10.240.10">
    <property type="entry name" value="Zn(2)-C6 fungal-type DNA-binding domain"/>
    <property type="match status" value="1"/>
</dbReference>
<dbReference type="Pfam" id="PF00172">
    <property type="entry name" value="Zn_clus"/>
    <property type="match status" value="1"/>
</dbReference>
<evidence type="ECO:0000313" key="8">
    <source>
        <dbReference type="Proteomes" id="UP000031575"/>
    </source>
</evidence>
<keyword evidence="3" id="KW-0804">Transcription</keyword>